<evidence type="ECO:0000313" key="2">
    <source>
        <dbReference type="Proteomes" id="UP000585614"/>
    </source>
</evidence>
<name>A0A7J7REB7_RHIFE</name>
<proteinExistence type="predicted"/>
<dbReference type="GO" id="GO:0006744">
    <property type="term" value="P:ubiquinone biosynthetic process"/>
    <property type="evidence" value="ECO:0007669"/>
    <property type="project" value="TreeGrafter"/>
</dbReference>
<dbReference type="InterPro" id="IPR051409">
    <property type="entry name" value="Atypical_kinase_ADCK"/>
</dbReference>
<gene>
    <name evidence="1" type="ORF">mRhiFer1_003231</name>
</gene>
<comment type="caution">
    <text evidence="1">The sequence shown here is derived from an EMBL/GenBank/DDBJ whole genome shotgun (WGS) entry which is preliminary data.</text>
</comment>
<dbReference type="EMBL" id="JACAGC010000027">
    <property type="protein sequence ID" value="KAF6274491.1"/>
    <property type="molecule type" value="Genomic_DNA"/>
</dbReference>
<dbReference type="PANTHER" id="PTHR43851:SF1">
    <property type="entry name" value="ATYPICAL KINASE COQ8A, MITOCHONDRIAL"/>
    <property type="match status" value="1"/>
</dbReference>
<dbReference type="AlphaFoldDB" id="A0A7J7REB7"/>
<organism evidence="1 2">
    <name type="scientific">Rhinolophus ferrumequinum</name>
    <name type="common">Greater horseshoe bat</name>
    <dbReference type="NCBI Taxonomy" id="59479"/>
    <lineage>
        <taxon>Eukaryota</taxon>
        <taxon>Metazoa</taxon>
        <taxon>Chordata</taxon>
        <taxon>Craniata</taxon>
        <taxon>Vertebrata</taxon>
        <taxon>Euteleostomi</taxon>
        <taxon>Mammalia</taxon>
        <taxon>Eutheria</taxon>
        <taxon>Laurasiatheria</taxon>
        <taxon>Chiroptera</taxon>
        <taxon>Yinpterochiroptera</taxon>
        <taxon>Rhinolophoidea</taxon>
        <taxon>Rhinolophidae</taxon>
        <taxon>Rhinolophinae</taxon>
        <taxon>Rhinolophus</taxon>
    </lineage>
</organism>
<evidence type="ECO:0000313" key="1">
    <source>
        <dbReference type="EMBL" id="KAF6274491.1"/>
    </source>
</evidence>
<sequence>MAAMLGDAIMVVRGLAKLTQAAVETHLQHLGLSGELIMAASALPSTAAEKIGMVLGMVQHRLIPPPEETYSLHRKMGGSFLICSKLKARFPCKAMFEEAYSNYCKTHAAQ</sequence>
<protein>
    <submittedName>
        <fullName evidence="1">Coenzyme Q8A</fullName>
    </submittedName>
</protein>
<dbReference type="PANTHER" id="PTHR43851">
    <property type="match status" value="1"/>
</dbReference>
<reference evidence="1 2" key="1">
    <citation type="journal article" date="2020" name="Nature">
        <title>Six reference-quality genomes reveal evolution of bat adaptations.</title>
        <authorList>
            <person name="Jebb D."/>
            <person name="Huang Z."/>
            <person name="Pippel M."/>
            <person name="Hughes G.M."/>
            <person name="Lavrichenko K."/>
            <person name="Devanna P."/>
            <person name="Winkler S."/>
            <person name="Jermiin L.S."/>
            <person name="Skirmuntt E.C."/>
            <person name="Katzourakis A."/>
            <person name="Burkitt-Gray L."/>
            <person name="Ray D.A."/>
            <person name="Sullivan K.A.M."/>
            <person name="Roscito J.G."/>
            <person name="Kirilenko B.M."/>
            <person name="Davalos L.M."/>
            <person name="Corthals A.P."/>
            <person name="Power M.L."/>
            <person name="Jones G."/>
            <person name="Ransome R.D."/>
            <person name="Dechmann D.K.N."/>
            <person name="Locatelli A.G."/>
            <person name="Puechmaille S.J."/>
            <person name="Fedrigo O."/>
            <person name="Jarvis E.D."/>
            <person name="Hiller M."/>
            <person name="Vernes S.C."/>
            <person name="Myers E.W."/>
            <person name="Teeling E.C."/>
        </authorList>
    </citation>
    <scope>NUCLEOTIDE SEQUENCE [LARGE SCALE GENOMIC DNA]</scope>
    <source>
        <strain evidence="1">MRhiFer1</strain>
        <tissue evidence="1">Lung</tissue>
    </source>
</reference>
<accession>A0A7J7REB7</accession>
<dbReference type="Proteomes" id="UP000585614">
    <property type="component" value="Unassembled WGS sequence"/>
</dbReference>